<keyword evidence="2" id="KW-1185">Reference proteome</keyword>
<gene>
    <name evidence="1" type="ORF">EIP91_001208</name>
</gene>
<comment type="caution">
    <text evidence="1">The sequence shown here is derived from an EMBL/GenBank/DDBJ whole genome shotgun (WGS) entry which is preliminary data.</text>
</comment>
<name>A0A4R0RPW4_9APHY</name>
<dbReference type="OrthoDB" id="3267419at2759"/>
<protein>
    <submittedName>
        <fullName evidence="1">Uncharacterized protein</fullName>
    </submittedName>
</protein>
<organism evidence="1 2">
    <name type="scientific">Steccherinum ochraceum</name>
    <dbReference type="NCBI Taxonomy" id="92696"/>
    <lineage>
        <taxon>Eukaryota</taxon>
        <taxon>Fungi</taxon>
        <taxon>Dikarya</taxon>
        <taxon>Basidiomycota</taxon>
        <taxon>Agaricomycotina</taxon>
        <taxon>Agaricomycetes</taxon>
        <taxon>Polyporales</taxon>
        <taxon>Steccherinaceae</taxon>
        <taxon>Steccherinum</taxon>
    </lineage>
</organism>
<dbReference type="AlphaFoldDB" id="A0A4R0RPW4"/>
<reference evidence="1 2" key="1">
    <citation type="submission" date="2018-11" db="EMBL/GenBank/DDBJ databases">
        <title>Genome assembly of Steccherinum ochraceum LE-BIN_3174, the white-rot fungus of the Steccherinaceae family (The Residual Polyporoid clade, Polyporales, Basidiomycota).</title>
        <authorList>
            <person name="Fedorova T.V."/>
            <person name="Glazunova O.A."/>
            <person name="Landesman E.O."/>
            <person name="Moiseenko K.V."/>
            <person name="Psurtseva N.V."/>
            <person name="Savinova O.S."/>
            <person name="Shakhova N.V."/>
            <person name="Tyazhelova T.V."/>
            <person name="Vasina D.V."/>
        </authorList>
    </citation>
    <scope>NUCLEOTIDE SEQUENCE [LARGE SCALE GENOMIC DNA]</scope>
    <source>
        <strain evidence="1 2">LE-BIN_3174</strain>
    </source>
</reference>
<dbReference type="Proteomes" id="UP000292702">
    <property type="component" value="Unassembled WGS sequence"/>
</dbReference>
<accession>A0A4R0RPW4</accession>
<sequence length="276" mass="31607">MPLSQEFHLSNLPSFGLSIRNVIKVETTNSSGYLFDAFSLSRQSRPQSYILADTLLRLREKRQEYKDVVILHDDVHEQFFFVHAPLLLERCHQEFGIKPLDNEEAKTPNLQRYTNFILLDDQPRVLHEIPQDVRSLFEVLCPVLHAAISGPSPIEFIVIPSPHELSIQDIVPFAAIILEYPVAYVPLSAEQDSFLPWEVLDVYECVLLMDGSGGTKMEHVMCKFSCPECLSHHGALQVSQLRTRLKDLFSARLMQVDVQGQVEVRHHQETHERVAL</sequence>
<dbReference type="EMBL" id="RWJN01000013">
    <property type="protein sequence ID" value="TCD70900.1"/>
    <property type="molecule type" value="Genomic_DNA"/>
</dbReference>
<evidence type="ECO:0000313" key="1">
    <source>
        <dbReference type="EMBL" id="TCD70900.1"/>
    </source>
</evidence>
<evidence type="ECO:0000313" key="2">
    <source>
        <dbReference type="Proteomes" id="UP000292702"/>
    </source>
</evidence>
<proteinExistence type="predicted"/>